<protein>
    <recommendedName>
        <fullName evidence="6">Acyl-coenzyme A dehydrogenase</fullName>
        <ecNumber evidence="4">1.3.8.7</ecNumber>
        <ecNumber evidence="5">1.3.8.8</ecNumber>
    </recommendedName>
</protein>
<dbReference type="InterPro" id="IPR009100">
    <property type="entry name" value="AcylCoA_DH/oxidase_NM_dom_sf"/>
</dbReference>
<comment type="catalytic activity">
    <reaction evidence="10">
        <text>a medium-chain 2,3-saturated fatty acyl-CoA + oxidized [electron-transfer flavoprotein] + H(+) = a medium-chain (2E)-enoyl-CoA + reduced [electron-transfer flavoprotein]</text>
        <dbReference type="Rhea" id="RHEA:14477"/>
        <dbReference type="Rhea" id="RHEA-COMP:10685"/>
        <dbReference type="Rhea" id="RHEA-COMP:10686"/>
        <dbReference type="ChEBI" id="CHEBI:15378"/>
        <dbReference type="ChEBI" id="CHEBI:57692"/>
        <dbReference type="ChEBI" id="CHEBI:58307"/>
        <dbReference type="ChEBI" id="CHEBI:83723"/>
        <dbReference type="ChEBI" id="CHEBI:83726"/>
        <dbReference type="EC" id="1.3.8.7"/>
    </reaction>
</comment>
<feature type="domain" description="Acyl-CoA oxidase/dehydrogenase middle" evidence="14">
    <location>
        <begin position="238"/>
        <end position="335"/>
    </location>
</feature>
<comment type="similarity">
    <text evidence="3">Belongs to the acyl-CoA dehydrogenase family.</text>
</comment>
<keyword evidence="12" id="KW-0812">Transmembrane</keyword>
<dbReference type="EC" id="1.3.8.8" evidence="5"/>
<dbReference type="Gene3D" id="2.40.110.10">
    <property type="entry name" value="Butyryl-CoA Dehydrogenase, subunit A, domain 2"/>
    <property type="match status" value="1"/>
</dbReference>
<dbReference type="GO" id="GO:0070991">
    <property type="term" value="F:medium-chain fatty acyl-CoA dehydrogenase activity"/>
    <property type="evidence" value="ECO:0007669"/>
    <property type="project" value="UniProtKB-EC"/>
</dbReference>
<dbReference type="InterPro" id="IPR006091">
    <property type="entry name" value="Acyl-CoA_Oxase/DH_mid-dom"/>
</dbReference>
<dbReference type="Gene3D" id="1.10.540.10">
    <property type="entry name" value="Acyl-CoA dehydrogenase/oxidase, N-terminal domain"/>
    <property type="match status" value="1"/>
</dbReference>
<evidence type="ECO:0000256" key="8">
    <source>
        <dbReference type="ARBA" id="ARBA00022827"/>
    </source>
</evidence>
<keyword evidence="12" id="KW-1133">Transmembrane helix</keyword>
<accession>A0AAW9PT68</accession>
<keyword evidence="7" id="KW-0285">Flavoprotein</keyword>
<reference evidence="17" key="1">
    <citation type="submission" date="2024-01" db="EMBL/GenBank/DDBJ databases">
        <title>Bank of Algae and Cyanobacteria of the Azores (BACA) strain genomes.</title>
        <authorList>
            <person name="Luz R."/>
            <person name="Cordeiro R."/>
            <person name="Fonseca A."/>
            <person name="Goncalves V."/>
        </authorList>
    </citation>
    <scope>NUCLEOTIDE SEQUENCE</scope>
    <source>
        <strain evidence="17">BACA0141</strain>
    </source>
</reference>
<feature type="transmembrane region" description="Helical" evidence="12">
    <location>
        <begin position="35"/>
        <end position="58"/>
    </location>
</feature>
<dbReference type="GO" id="GO:0050660">
    <property type="term" value="F:flavin adenine dinucleotide binding"/>
    <property type="evidence" value="ECO:0007669"/>
    <property type="project" value="InterPro"/>
</dbReference>
<dbReference type="InterPro" id="IPR013786">
    <property type="entry name" value="AcylCoA_DH/ox_N"/>
</dbReference>
<dbReference type="EC" id="1.3.8.7" evidence="4"/>
<proteinExistence type="inferred from homology"/>
<evidence type="ECO:0000256" key="2">
    <source>
        <dbReference type="ARBA" id="ARBA00005005"/>
    </source>
</evidence>
<keyword evidence="9" id="KW-0560">Oxidoreductase</keyword>
<dbReference type="InterPro" id="IPR009075">
    <property type="entry name" value="AcylCo_DH/oxidase_C"/>
</dbReference>
<evidence type="ECO:0000256" key="6">
    <source>
        <dbReference type="ARBA" id="ARBA00020144"/>
    </source>
</evidence>
<dbReference type="InterPro" id="IPR006089">
    <property type="entry name" value="Acyl-CoA_DH_CS"/>
</dbReference>
<dbReference type="GO" id="GO:0033539">
    <property type="term" value="P:fatty acid beta-oxidation using acyl-CoA dehydrogenase"/>
    <property type="evidence" value="ECO:0007669"/>
    <property type="project" value="InterPro"/>
</dbReference>
<evidence type="ECO:0000259" key="15">
    <source>
        <dbReference type="Pfam" id="PF02771"/>
    </source>
</evidence>
<feature type="domain" description="Acyl-CoA dehydrogenase/oxidase N-terminal" evidence="15">
    <location>
        <begin position="134"/>
        <end position="234"/>
    </location>
</feature>
<evidence type="ECO:0000256" key="3">
    <source>
        <dbReference type="ARBA" id="ARBA00009347"/>
    </source>
</evidence>
<dbReference type="PANTHER" id="PTHR48083:SF33">
    <property type="entry name" value="ACYL-COENZYME A DEHYDROGENASE"/>
    <property type="match status" value="1"/>
</dbReference>
<dbReference type="InterPro" id="IPR046373">
    <property type="entry name" value="Acyl-CoA_Oxase/DH_mid-dom_sf"/>
</dbReference>
<dbReference type="Pfam" id="PF09317">
    <property type="entry name" value="ACDH_C"/>
    <property type="match status" value="1"/>
</dbReference>
<evidence type="ECO:0000259" key="13">
    <source>
        <dbReference type="Pfam" id="PF00441"/>
    </source>
</evidence>
<dbReference type="InterPro" id="IPR037069">
    <property type="entry name" value="AcylCoA_DH/ox_N_sf"/>
</dbReference>
<comment type="caution">
    <text evidence="17">The sequence shown here is derived from an EMBL/GenBank/DDBJ whole genome shotgun (WGS) entry which is preliminary data.</text>
</comment>
<evidence type="ECO:0000256" key="1">
    <source>
        <dbReference type="ARBA" id="ARBA00001974"/>
    </source>
</evidence>
<dbReference type="Pfam" id="PF02770">
    <property type="entry name" value="Acyl-CoA_dh_M"/>
    <property type="match status" value="1"/>
</dbReference>
<name>A0AAW9PT68_9CYAN</name>
<dbReference type="GO" id="GO:0005737">
    <property type="term" value="C:cytoplasm"/>
    <property type="evidence" value="ECO:0007669"/>
    <property type="project" value="UniProtKB-ARBA"/>
</dbReference>
<dbReference type="InterPro" id="IPR036250">
    <property type="entry name" value="AcylCo_DH-like_C"/>
</dbReference>
<dbReference type="Pfam" id="PF02771">
    <property type="entry name" value="Acyl-CoA_dh_N"/>
    <property type="match status" value="1"/>
</dbReference>
<dbReference type="PANTHER" id="PTHR48083">
    <property type="entry name" value="MEDIUM-CHAIN SPECIFIC ACYL-COA DEHYDROGENASE, MITOCHONDRIAL-RELATED"/>
    <property type="match status" value="1"/>
</dbReference>
<comment type="pathway">
    <text evidence="2">Lipid metabolism; fatty acid beta-oxidation.</text>
</comment>
<dbReference type="Gene3D" id="1.20.140.10">
    <property type="entry name" value="Butyryl-CoA Dehydrogenase, subunit A, domain 3"/>
    <property type="match status" value="1"/>
</dbReference>
<evidence type="ECO:0000259" key="16">
    <source>
        <dbReference type="Pfam" id="PF09317"/>
    </source>
</evidence>
<evidence type="ECO:0000256" key="5">
    <source>
        <dbReference type="ARBA" id="ARBA00012040"/>
    </source>
</evidence>
<comment type="catalytic activity">
    <reaction evidence="11">
        <text>a long-chain 2,3-saturated fatty acyl-CoA + oxidized [electron-transfer flavoprotein] + H(+) = a long-chain (2E)-enoyl-CoA + reduced [electron-transfer flavoprotein]</text>
        <dbReference type="Rhea" id="RHEA:17721"/>
        <dbReference type="Rhea" id="RHEA-COMP:10685"/>
        <dbReference type="Rhea" id="RHEA-COMP:10686"/>
        <dbReference type="ChEBI" id="CHEBI:15378"/>
        <dbReference type="ChEBI" id="CHEBI:57692"/>
        <dbReference type="ChEBI" id="CHEBI:58307"/>
        <dbReference type="ChEBI" id="CHEBI:83721"/>
        <dbReference type="ChEBI" id="CHEBI:83727"/>
        <dbReference type="EC" id="1.3.8.8"/>
    </reaction>
</comment>
<evidence type="ECO:0000259" key="14">
    <source>
        <dbReference type="Pfam" id="PF02770"/>
    </source>
</evidence>
<keyword evidence="18" id="KW-1185">Reference proteome</keyword>
<sequence>MITLPLAITLPLLFAALLLLGYMGASLWQWSLYGAIALLLLNAPVWILGIFGILALVFNLPFLRRYVVTTPIMNAIRTLKLLPSISATEQVAIESGTVWIEGEFFSGNPSFQRIHSEPYPTLDPEVQSFLDIKVEKACAMATDWEIHRRKDMPPALWDYLKQERFLGMTIPKSYGGLGFSSLAYSAVMMKLASRSFIHTATVGVTNSLGPAKLLLNYGTAAQKDYYLPRLAKGEEIPCFALTEPSAGSDAASITAKGMVFKAEDGNLYIRLNFRKRYITLGAIATLLGLAFKLYDPDNLLGKGEDVGITCALIPSNTAGVILGKRHDPMGVPFYNSPIEGANVIVPITQIIGGVEQAGRGWQMLVQTLAAGRGISFPATCTGVAKFVTRVTGAYAAVRRQFGLPIGRFEGVEEPLARIGGLTYLMEAARVYTCAAVDRGEKPAVAAAIAKYQFTELARKIVNDGMDTLGGAGICRGPRNLLANLYTAMPIPITVEGSNILTRTMMIFGQGAIRCHPYIYQEIDALQKQDAIALDLLLWNHLGFTVRNGFRSLLLSLSRGYLARSWDSMETAVGLPKEIARYYQKLTWASATFAFLTDCAFLLFGGSLKRHEKLTGRFADLLSWLYLGSATLRRFAAEGQRSEDLPFVHWAMQYSLAQIQLALEGILDNLPLPAVIRVPLLGGCRLNPIGSLPADALGSQIAKSIQTFGSDRDRLTFGIYIPTDSNEALGRLENAFSLSDRAEMVFQKLKLATRSGQILNIKLDSHLEQAIALALSANIISEAEANLLREAEVARNDAIQVDAFSLDEYMQGTKVANYEKHEKFDPPNAIVTNSLPTALACL</sequence>
<keyword evidence="8" id="KW-0274">FAD</keyword>
<evidence type="ECO:0000256" key="12">
    <source>
        <dbReference type="SAM" id="Phobius"/>
    </source>
</evidence>
<evidence type="ECO:0000313" key="17">
    <source>
        <dbReference type="EMBL" id="MEE3717725.1"/>
    </source>
</evidence>
<comment type="cofactor">
    <cofactor evidence="1">
        <name>FAD</name>
        <dbReference type="ChEBI" id="CHEBI:57692"/>
    </cofactor>
</comment>
<feature type="domain" description="Acyl-CoA dehydrogenase C-terminal bacterial-type" evidence="16">
    <location>
        <begin position="512"/>
        <end position="803"/>
    </location>
</feature>
<evidence type="ECO:0000256" key="4">
    <source>
        <dbReference type="ARBA" id="ARBA00012033"/>
    </source>
</evidence>
<dbReference type="InterPro" id="IPR015396">
    <property type="entry name" value="FadE_C"/>
</dbReference>
<dbReference type="SUPFAM" id="SSF56645">
    <property type="entry name" value="Acyl-CoA dehydrogenase NM domain-like"/>
    <property type="match status" value="1"/>
</dbReference>
<dbReference type="InterPro" id="IPR050741">
    <property type="entry name" value="Acyl-CoA_dehydrogenase"/>
</dbReference>
<dbReference type="AlphaFoldDB" id="A0AAW9PT68"/>
<evidence type="ECO:0000256" key="10">
    <source>
        <dbReference type="ARBA" id="ARBA00047882"/>
    </source>
</evidence>
<evidence type="ECO:0000313" key="18">
    <source>
        <dbReference type="Proteomes" id="UP001333818"/>
    </source>
</evidence>
<gene>
    <name evidence="17" type="ORF">V2H45_13370</name>
</gene>
<keyword evidence="12" id="KW-0472">Membrane</keyword>
<dbReference type="SUPFAM" id="SSF47203">
    <property type="entry name" value="Acyl-CoA dehydrogenase C-terminal domain-like"/>
    <property type="match status" value="1"/>
</dbReference>
<dbReference type="PROSITE" id="PS00072">
    <property type="entry name" value="ACYL_COA_DH_1"/>
    <property type="match status" value="1"/>
</dbReference>
<evidence type="ECO:0000256" key="9">
    <source>
        <dbReference type="ARBA" id="ARBA00023002"/>
    </source>
</evidence>
<dbReference type="NCBIfam" id="NF007000">
    <property type="entry name" value="PRK09463.1"/>
    <property type="match status" value="1"/>
</dbReference>
<dbReference type="Proteomes" id="UP001333818">
    <property type="component" value="Unassembled WGS sequence"/>
</dbReference>
<feature type="domain" description="Acyl-CoA dehydrogenase/oxidase C-terminal" evidence="13">
    <location>
        <begin position="358"/>
        <end position="501"/>
    </location>
</feature>
<organism evidence="17 18">
    <name type="scientific">Tumidithrix elongata BACA0141</name>
    <dbReference type="NCBI Taxonomy" id="2716417"/>
    <lineage>
        <taxon>Bacteria</taxon>
        <taxon>Bacillati</taxon>
        <taxon>Cyanobacteriota</taxon>
        <taxon>Cyanophyceae</taxon>
        <taxon>Pseudanabaenales</taxon>
        <taxon>Pseudanabaenaceae</taxon>
        <taxon>Tumidithrix</taxon>
        <taxon>Tumidithrix elongata</taxon>
    </lineage>
</organism>
<evidence type="ECO:0000256" key="11">
    <source>
        <dbReference type="ARBA" id="ARBA00049247"/>
    </source>
</evidence>
<dbReference type="GO" id="GO:0004466">
    <property type="term" value="F:long-chain fatty acyl-CoA dehydrogenase activity"/>
    <property type="evidence" value="ECO:0007669"/>
    <property type="project" value="UniProtKB-EC"/>
</dbReference>
<dbReference type="FunFam" id="1.20.140.10:FF:000009">
    <property type="entry name" value="Acyl-CoA dehydrogenase"/>
    <property type="match status" value="1"/>
</dbReference>
<dbReference type="Pfam" id="PF00441">
    <property type="entry name" value="Acyl-CoA_dh_1"/>
    <property type="match status" value="1"/>
</dbReference>
<dbReference type="EMBL" id="JAZBJZ010000050">
    <property type="protein sequence ID" value="MEE3717725.1"/>
    <property type="molecule type" value="Genomic_DNA"/>
</dbReference>
<evidence type="ECO:0000256" key="7">
    <source>
        <dbReference type="ARBA" id="ARBA00022630"/>
    </source>
</evidence>
<dbReference type="NCBIfam" id="NF009586">
    <property type="entry name" value="PRK13026.1"/>
    <property type="match status" value="1"/>
</dbReference>